<name>A0ABQ4NRP1_9RHOB</name>
<accession>A0ABQ4NRP1</accession>
<evidence type="ECO:0000313" key="2">
    <source>
        <dbReference type="Proteomes" id="UP000786693"/>
    </source>
</evidence>
<evidence type="ECO:0008006" key="3">
    <source>
        <dbReference type="Google" id="ProtNLM"/>
    </source>
</evidence>
<comment type="caution">
    <text evidence="1">The sequence shown here is derived from an EMBL/GenBank/DDBJ whole genome shotgun (WGS) entry which is preliminary data.</text>
</comment>
<organism evidence="1 2">
    <name type="scientific">Jannaschia pagri</name>
    <dbReference type="NCBI Taxonomy" id="2829797"/>
    <lineage>
        <taxon>Bacteria</taxon>
        <taxon>Pseudomonadati</taxon>
        <taxon>Pseudomonadota</taxon>
        <taxon>Alphaproteobacteria</taxon>
        <taxon>Rhodobacterales</taxon>
        <taxon>Roseobacteraceae</taxon>
        <taxon>Jannaschia</taxon>
    </lineage>
</organism>
<keyword evidence="2" id="KW-1185">Reference proteome</keyword>
<proteinExistence type="predicted"/>
<dbReference type="Pfam" id="PF00353">
    <property type="entry name" value="HemolysinCabind"/>
    <property type="match status" value="4"/>
</dbReference>
<dbReference type="EMBL" id="BPFH01000009">
    <property type="protein sequence ID" value="GIT96945.1"/>
    <property type="molecule type" value="Genomic_DNA"/>
</dbReference>
<dbReference type="RefSeq" id="WP_220750437.1">
    <property type="nucleotide sequence ID" value="NZ_BPFH01000009.1"/>
</dbReference>
<sequence length="772" mass="82112">MSFAFDPSRYALTGFVVTFDGAGRVATSAAASLLVPRTPDFGLLRYVFDTDPLAEPGTAIVTKGEQVLVDLDGDGDDRLRLSLSPEEPSTTVRAMTYEVDGRGYTVLEVDIAGTDERVLIPISPLPLARAPSADVQTVQRLLDAVTDRRPADAGTGFGPGEEIDTLAARRFGGEFDMGDVFRASSEGRSTVKGTEGNDVLVARGPLDVPTQLQGNRGDDWLDGSLDARAILDGGFGNDTMIGGELAIVRDAGDVVIGTRSVKSFVDYTLGEGTEDGQLVGTRARSLVGNDEDNLLIGNSAWNATLNGGLGDDTIVVGRGRGSQITGGEGRDVFVFTTADFARRITDFETGVDRILIDDAARFAPVLDFYDADEGTFVLDPMYTEFYREGENGARVRIREYSSDENTSYISVMTQHYHRDGSPNFARLLSLVGVTGTVSASDIFVGSRTADPSTWVNLADFVPPPVVLPPIPDGLGPFDAQGISSDEEPIARGTNGDDYLTSHGDTAGVPTQLRGWHGNDYLDGSLDPRSILDGGRGADTMVGGDLAVVDSRDDVVIDVRAVRTDIFDYTLPDGVIEGQVDVHSERDSGDLTGNDADNLLIDLSGRGFNVLRGGEGNDTLIATLDGAGLPGEFRKIDGGPGADVFVFANLPEMVVGGFEPGVDRILLDGETTWAHVLENYDAEAGGFTVPPVIIAPPDEVSDGGGTYFFPDGTSLWISHNRSNSSLWQVKTDRPNDTPLGWLSLSGEVTPSDIYIGSIAADESTWINLGDVIL</sequence>
<protein>
    <recommendedName>
        <fullName evidence="3">Hemolysin-type calcium-binding repeat-containing protein</fullName>
    </recommendedName>
</protein>
<dbReference type="InterPro" id="IPR001343">
    <property type="entry name" value="Hemolysn_Ca-bd"/>
</dbReference>
<dbReference type="InterPro" id="IPR011049">
    <property type="entry name" value="Serralysin-like_metalloprot_C"/>
</dbReference>
<dbReference type="Gene3D" id="2.150.10.10">
    <property type="entry name" value="Serralysin-like metalloprotease, C-terminal"/>
    <property type="match status" value="3"/>
</dbReference>
<gene>
    <name evidence="1" type="ORF">JANAI62_35680</name>
</gene>
<dbReference type="SUPFAM" id="SSF51120">
    <property type="entry name" value="beta-Roll"/>
    <property type="match status" value="3"/>
</dbReference>
<dbReference type="PRINTS" id="PR00313">
    <property type="entry name" value="CABNDNGRPT"/>
</dbReference>
<dbReference type="Proteomes" id="UP000786693">
    <property type="component" value="Unassembled WGS sequence"/>
</dbReference>
<reference evidence="1 2" key="1">
    <citation type="submission" date="2021-05" db="EMBL/GenBank/DDBJ databases">
        <title>Bacteria Genome sequencing.</title>
        <authorList>
            <person name="Takabe Y."/>
            <person name="Nakajima Y."/>
            <person name="Suzuki S."/>
            <person name="Shiozaki T."/>
        </authorList>
    </citation>
    <scope>NUCLEOTIDE SEQUENCE [LARGE SCALE GENOMIC DNA]</scope>
    <source>
        <strain evidence="1 2">AI_62</strain>
    </source>
</reference>
<evidence type="ECO:0000313" key="1">
    <source>
        <dbReference type="EMBL" id="GIT96945.1"/>
    </source>
</evidence>